<dbReference type="PROSITE" id="PS51485">
    <property type="entry name" value="PHYTOCYANIN"/>
    <property type="match status" value="1"/>
</dbReference>
<dbReference type="GO" id="GO:0098552">
    <property type="term" value="C:side of membrane"/>
    <property type="evidence" value="ECO:0007669"/>
    <property type="project" value="UniProtKB-KW"/>
</dbReference>
<name>A0AAD3SRF9_NEPGR</name>
<evidence type="ECO:0000256" key="2">
    <source>
        <dbReference type="ARBA" id="ARBA00022475"/>
    </source>
</evidence>
<dbReference type="Gene3D" id="2.60.40.420">
    <property type="entry name" value="Cupredoxins - blue copper proteins"/>
    <property type="match status" value="1"/>
</dbReference>
<reference evidence="11" key="1">
    <citation type="submission" date="2023-05" db="EMBL/GenBank/DDBJ databases">
        <title>Nepenthes gracilis genome sequencing.</title>
        <authorList>
            <person name="Fukushima K."/>
        </authorList>
    </citation>
    <scope>NUCLEOTIDE SEQUENCE</scope>
    <source>
        <strain evidence="11">SING2019-196</strain>
    </source>
</reference>
<dbReference type="SUPFAM" id="SSF49503">
    <property type="entry name" value="Cupredoxins"/>
    <property type="match status" value="1"/>
</dbReference>
<dbReference type="InterPro" id="IPR041846">
    <property type="entry name" value="ENL_dom"/>
</dbReference>
<dbReference type="Proteomes" id="UP001279734">
    <property type="component" value="Unassembled WGS sequence"/>
</dbReference>
<evidence type="ECO:0000256" key="5">
    <source>
        <dbReference type="ARBA" id="ARBA00023136"/>
    </source>
</evidence>
<evidence type="ECO:0000256" key="3">
    <source>
        <dbReference type="ARBA" id="ARBA00022622"/>
    </source>
</evidence>
<protein>
    <recommendedName>
        <fullName evidence="10">Phytocyanin domain-containing protein</fullName>
    </recommendedName>
</protein>
<dbReference type="GO" id="GO:0009055">
    <property type="term" value="F:electron transfer activity"/>
    <property type="evidence" value="ECO:0007669"/>
    <property type="project" value="InterPro"/>
</dbReference>
<dbReference type="Pfam" id="PF02298">
    <property type="entry name" value="Cu_bind_like"/>
    <property type="match status" value="1"/>
</dbReference>
<feature type="domain" description="Phytocyanin" evidence="10">
    <location>
        <begin position="52"/>
        <end position="154"/>
    </location>
</feature>
<keyword evidence="2" id="KW-1003">Cell membrane</keyword>
<dbReference type="GO" id="GO:0005886">
    <property type="term" value="C:plasma membrane"/>
    <property type="evidence" value="ECO:0007669"/>
    <property type="project" value="UniProtKB-SubCell"/>
</dbReference>
<comment type="similarity">
    <text evidence="9">Belongs to the early nodulin-like (ENODL) family.</text>
</comment>
<evidence type="ECO:0000313" key="12">
    <source>
        <dbReference type="Proteomes" id="UP001279734"/>
    </source>
</evidence>
<sequence>MEADFNEDCESRLFLVLHWCVEMNSTSCSRLILLIFAILSSLHHFSSSASAFELDVGDIKGWAVPPRNDTEFYNNWASENRFRVGDSIRFRYRKDSVMEVTEEDYKKCSTTRPSFFSNTGNNVFQLERSGSFYFISGSSGHCELGQRMIVKVLAQDDDSGRSHAASSGSTAALAPALLSAHFLLSRVASYP</sequence>
<evidence type="ECO:0000256" key="4">
    <source>
        <dbReference type="ARBA" id="ARBA00022729"/>
    </source>
</evidence>
<evidence type="ECO:0000256" key="9">
    <source>
        <dbReference type="ARBA" id="ARBA00035011"/>
    </source>
</evidence>
<keyword evidence="4" id="KW-0732">Signal</keyword>
<dbReference type="EMBL" id="BSYO01000014">
    <property type="protein sequence ID" value="GMH15021.1"/>
    <property type="molecule type" value="Genomic_DNA"/>
</dbReference>
<dbReference type="InterPro" id="IPR008972">
    <property type="entry name" value="Cupredoxin"/>
</dbReference>
<comment type="subcellular location">
    <subcellularLocation>
        <location evidence="1">Cell membrane</location>
        <topology evidence="1">Lipid-anchor</topology>
        <topology evidence="1">GPI-anchor</topology>
    </subcellularLocation>
</comment>
<proteinExistence type="inferred from homology"/>
<keyword evidence="6" id="KW-1015">Disulfide bond</keyword>
<dbReference type="PANTHER" id="PTHR33021:SF49">
    <property type="entry name" value="EARLY NODULIN-LIKE PROTEIN 21"/>
    <property type="match status" value="1"/>
</dbReference>
<evidence type="ECO:0000259" key="10">
    <source>
        <dbReference type="PROSITE" id="PS51485"/>
    </source>
</evidence>
<accession>A0AAD3SRF9</accession>
<evidence type="ECO:0000256" key="8">
    <source>
        <dbReference type="ARBA" id="ARBA00023288"/>
    </source>
</evidence>
<keyword evidence="3" id="KW-0336">GPI-anchor</keyword>
<organism evidence="11 12">
    <name type="scientific">Nepenthes gracilis</name>
    <name type="common">Slender pitcher plant</name>
    <dbReference type="NCBI Taxonomy" id="150966"/>
    <lineage>
        <taxon>Eukaryota</taxon>
        <taxon>Viridiplantae</taxon>
        <taxon>Streptophyta</taxon>
        <taxon>Embryophyta</taxon>
        <taxon>Tracheophyta</taxon>
        <taxon>Spermatophyta</taxon>
        <taxon>Magnoliopsida</taxon>
        <taxon>eudicotyledons</taxon>
        <taxon>Gunneridae</taxon>
        <taxon>Pentapetalae</taxon>
        <taxon>Caryophyllales</taxon>
        <taxon>Nepenthaceae</taxon>
        <taxon>Nepenthes</taxon>
    </lineage>
</organism>
<dbReference type="InterPro" id="IPR039391">
    <property type="entry name" value="Phytocyanin-like"/>
</dbReference>
<keyword evidence="12" id="KW-1185">Reference proteome</keyword>
<dbReference type="AlphaFoldDB" id="A0AAD3SRF9"/>
<gene>
    <name evidence="11" type="ORF">Nepgr_016862</name>
</gene>
<evidence type="ECO:0000256" key="7">
    <source>
        <dbReference type="ARBA" id="ARBA00023180"/>
    </source>
</evidence>
<comment type="caution">
    <text evidence="11">The sequence shown here is derived from an EMBL/GenBank/DDBJ whole genome shotgun (WGS) entry which is preliminary data.</text>
</comment>
<keyword evidence="5" id="KW-0472">Membrane</keyword>
<keyword evidence="7" id="KW-0325">Glycoprotein</keyword>
<evidence type="ECO:0000256" key="1">
    <source>
        <dbReference type="ARBA" id="ARBA00004609"/>
    </source>
</evidence>
<evidence type="ECO:0000256" key="6">
    <source>
        <dbReference type="ARBA" id="ARBA00023157"/>
    </source>
</evidence>
<evidence type="ECO:0000313" key="11">
    <source>
        <dbReference type="EMBL" id="GMH15021.1"/>
    </source>
</evidence>
<dbReference type="FunFam" id="2.60.40.420:FF:000010">
    <property type="entry name" value="Early nodulin-like protein 1"/>
    <property type="match status" value="1"/>
</dbReference>
<dbReference type="CDD" id="cd11019">
    <property type="entry name" value="OsENODL1_like"/>
    <property type="match status" value="1"/>
</dbReference>
<dbReference type="PANTHER" id="PTHR33021">
    <property type="entry name" value="BLUE COPPER PROTEIN"/>
    <property type="match status" value="1"/>
</dbReference>
<dbReference type="InterPro" id="IPR003245">
    <property type="entry name" value="Phytocyanin_dom"/>
</dbReference>
<keyword evidence="8" id="KW-0449">Lipoprotein</keyword>